<keyword evidence="2" id="KW-1185">Reference proteome</keyword>
<reference evidence="1 2" key="1">
    <citation type="submission" date="2014-09" db="EMBL/GenBank/DDBJ databases">
        <title>Vibrio maritimus JCM 19240. (C210) whole genome shotgun sequence.</title>
        <authorList>
            <person name="Sawabe T."/>
            <person name="Meirelles P."/>
            <person name="Nakanishi M."/>
            <person name="Sayaka M."/>
            <person name="Hattori M."/>
            <person name="Ohkuma M."/>
        </authorList>
    </citation>
    <scope>NUCLEOTIDE SEQUENCE [LARGE SCALE GENOMIC DNA]</scope>
    <source>
        <strain evidence="1 2">JCM 19240</strain>
    </source>
</reference>
<name>A0A090T811_9VIBR</name>
<sequence length="85" mass="9768">MGVTLNKQKVLSSGEIVDYQEQLPPDVRAAEYWLKCRKRDNWNPKNQVELSGDQSNPLAFLLTDMAKDAEDAPRYQVNNFQTLII</sequence>
<dbReference type="AlphaFoldDB" id="A0A090T811"/>
<gene>
    <name evidence="1" type="ORF">JCM19240_1552</name>
</gene>
<comment type="caution">
    <text evidence="1">The sequence shown here is derived from an EMBL/GenBank/DDBJ whole genome shotgun (WGS) entry which is preliminary data.</text>
</comment>
<evidence type="ECO:0000313" key="1">
    <source>
        <dbReference type="EMBL" id="GAL36110.1"/>
    </source>
</evidence>
<organism evidence="1 2">
    <name type="scientific">Vibrio maritimus</name>
    <dbReference type="NCBI Taxonomy" id="990268"/>
    <lineage>
        <taxon>Bacteria</taxon>
        <taxon>Pseudomonadati</taxon>
        <taxon>Pseudomonadota</taxon>
        <taxon>Gammaproteobacteria</taxon>
        <taxon>Vibrionales</taxon>
        <taxon>Vibrionaceae</taxon>
        <taxon>Vibrio</taxon>
    </lineage>
</organism>
<dbReference type="EMBL" id="BBMT01000009">
    <property type="protein sequence ID" value="GAL36110.1"/>
    <property type="molecule type" value="Genomic_DNA"/>
</dbReference>
<dbReference type="Proteomes" id="UP000029224">
    <property type="component" value="Unassembled WGS sequence"/>
</dbReference>
<protein>
    <submittedName>
        <fullName evidence="1">Uncharacterized protein</fullName>
    </submittedName>
</protein>
<proteinExistence type="predicted"/>
<accession>A0A090T811</accession>
<evidence type="ECO:0000313" key="2">
    <source>
        <dbReference type="Proteomes" id="UP000029224"/>
    </source>
</evidence>
<reference evidence="1 2" key="2">
    <citation type="submission" date="2014-09" db="EMBL/GenBank/DDBJ databases">
        <authorList>
            <consortium name="NBRP consortium"/>
            <person name="Sawabe T."/>
            <person name="Meirelles P."/>
            <person name="Nakanishi M."/>
            <person name="Sayaka M."/>
            <person name="Hattori M."/>
            <person name="Ohkuma M."/>
        </authorList>
    </citation>
    <scope>NUCLEOTIDE SEQUENCE [LARGE SCALE GENOMIC DNA]</scope>
    <source>
        <strain evidence="1 2">JCM 19240</strain>
    </source>
</reference>